<organism evidence="1 2">
    <name type="scientific">Mycena maculata</name>
    <dbReference type="NCBI Taxonomy" id="230809"/>
    <lineage>
        <taxon>Eukaryota</taxon>
        <taxon>Fungi</taxon>
        <taxon>Dikarya</taxon>
        <taxon>Basidiomycota</taxon>
        <taxon>Agaricomycotina</taxon>
        <taxon>Agaricomycetes</taxon>
        <taxon>Agaricomycetidae</taxon>
        <taxon>Agaricales</taxon>
        <taxon>Marasmiineae</taxon>
        <taxon>Mycenaceae</taxon>
        <taxon>Mycena</taxon>
    </lineage>
</organism>
<keyword evidence="2" id="KW-1185">Reference proteome</keyword>
<protein>
    <submittedName>
        <fullName evidence="1">Uncharacterized protein</fullName>
    </submittedName>
</protein>
<evidence type="ECO:0000313" key="2">
    <source>
        <dbReference type="Proteomes" id="UP001215280"/>
    </source>
</evidence>
<reference evidence="1" key="1">
    <citation type="submission" date="2023-03" db="EMBL/GenBank/DDBJ databases">
        <title>Massive genome expansion in bonnet fungi (Mycena s.s.) driven by repeated elements and novel gene families across ecological guilds.</title>
        <authorList>
            <consortium name="Lawrence Berkeley National Laboratory"/>
            <person name="Harder C.B."/>
            <person name="Miyauchi S."/>
            <person name="Viragh M."/>
            <person name="Kuo A."/>
            <person name="Thoen E."/>
            <person name="Andreopoulos B."/>
            <person name="Lu D."/>
            <person name="Skrede I."/>
            <person name="Drula E."/>
            <person name="Henrissat B."/>
            <person name="Morin E."/>
            <person name="Kohler A."/>
            <person name="Barry K."/>
            <person name="LaButti K."/>
            <person name="Morin E."/>
            <person name="Salamov A."/>
            <person name="Lipzen A."/>
            <person name="Mereny Z."/>
            <person name="Hegedus B."/>
            <person name="Baldrian P."/>
            <person name="Stursova M."/>
            <person name="Weitz H."/>
            <person name="Taylor A."/>
            <person name="Grigoriev I.V."/>
            <person name="Nagy L.G."/>
            <person name="Martin F."/>
            <person name="Kauserud H."/>
        </authorList>
    </citation>
    <scope>NUCLEOTIDE SEQUENCE</scope>
    <source>
        <strain evidence="1">CBHHK188m</strain>
    </source>
</reference>
<gene>
    <name evidence="1" type="ORF">DFH07DRAFT_591608</name>
</gene>
<evidence type="ECO:0000313" key="1">
    <source>
        <dbReference type="EMBL" id="KAJ7746503.1"/>
    </source>
</evidence>
<name>A0AAD7IPG6_9AGAR</name>
<dbReference type="Proteomes" id="UP001215280">
    <property type="component" value="Unassembled WGS sequence"/>
</dbReference>
<comment type="caution">
    <text evidence="1">The sequence shown here is derived from an EMBL/GenBank/DDBJ whole genome shotgun (WGS) entry which is preliminary data.</text>
</comment>
<dbReference type="EMBL" id="JARJLG010000098">
    <property type="protein sequence ID" value="KAJ7746503.1"/>
    <property type="molecule type" value="Genomic_DNA"/>
</dbReference>
<dbReference type="AlphaFoldDB" id="A0AAD7IPG6"/>
<proteinExistence type="predicted"/>
<sequence>MPCRTPIRRRRSCGWCFRSEKSGAFSSLFATARVHIPLAPETCITIVSAISDSTLEPPRLERYRNELAADLLGIPPSKANTQGLLTLRKLAVSAPDGDLDVVFLPQQRSVNIFKACQQWVASDEDIKEELESAMTLVFFHLAPLLQNVPGTHWDLIFDVVESNLEVRSLYPSA</sequence>
<accession>A0AAD7IPG6</accession>